<feature type="domain" description="Fe/B12 periplasmic-binding" evidence="1">
    <location>
        <begin position="254"/>
        <end position="556"/>
    </location>
</feature>
<dbReference type="InterPro" id="IPR050902">
    <property type="entry name" value="ABC_Transporter_SBP"/>
</dbReference>
<name>A0A977KD33_9CREN</name>
<dbReference type="Pfam" id="PF01497">
    <property type="entry name" value="Peripla_BP_2"/>
    <property type="match status" value="1"/>
</dbReference>
<dbReference type="InterPro" id="IPR002491">
    <property type="entry name" value="ABC_transptr_periplasmic_BD"/>
</dbReference>
<keyword evidence="3" id="KW-1185">Reference proteome</keyword>
<dbReference type="PROSITE" id="PS50983">
    <property type="entry name" value="FE_B12_PBP"/>
    <property type="match status" value="1"/>
</dbReference>
<accession>A0A977KD33</accession>
<dbReference type="PANTHER" id="PTHR30535">
    <property type="entry name" value="VITAMIN B12-BINDING PROTEIN"/>
    <property type="match status" value="1"/>
</dbReference>
<dbReference type="CDD" id="cd00636">
    <property type="entry name" value="TroA-like"/>
    <property type="match status" value="1"/>
</dbReference>
<protein>
    <recommendedName>
        <fullName evidence="1">Fe/B12 periplasmic-binding domain-containing protein</fullName>
    </recommendedName>
</protein>
<dbReference type="EMBL" id="CP006868">
    <property type="protein sequence ID" value="UXD22871.1"/>
    <property type="molecule type" value="Genomic_DNA"/>
</dbReference>
<proteinExistence type="predicted"/>
<gene>
    <name evidence="2" type="ORF">IPA_09105</name>
</gene>
<evidence type="ECO:0000259" key="1">
    <source>
        <dbReference type="PROSITE" id="PS50983"/>
    </source>
</evidence>
<dbReference type="KEGG" id="ipc:IPA_09105"/>
<dbReference type="AlphaFoldDB" id="A0A977KD33"/>
<reference evidence="2" key="1">
    <citation type="submission" date="2013-11" db="EMBL/GenBank/DDBJ databases">
        <title>Comparative genomics of Ignicoccus.</title>
        <authorList>
            <person name="Podar M."/>
        </authorList>
    </citation>
    <scope>NUCLEOTIDE SEQUENCE</scope>
    <source>
        <strain evidence="2">DSM 13166</strain>
    </source>
</reference>
<dbReference type="Proteomes" id="UP001063698">
    <property type="component" value="Chromosome"/>
</dbReference>
<evidence type="ECO:0000313" key="3">
    <source>
        <dbReference type="Proteomes" id="UP001063698"/>
    </source>
</evidence>
<evidence type="ECO:0000313" key="2">
    <source>
        <dbReference type="EMBL" id="UXD22871.1"/>
    </source>
</evidence>
<dbReference type="PANTHER" id="PTHR30535:SF34">
    <property type="entry name" value="MOLYBDATE-BINDING PROTEIN MOLA"/>
    <property type="match status" value="1"/>
</dbReference>
<dbReference type="Gene3D" id="3.40.50.1980">
    <property type="entry name" value="Nitrogenase molybdenum iron protein domain"/>
    <property type="match status" value="2"/>
</dbReference>
<sequence length="585" mass="66464">MRWGLALLILTFAAFALKVAAIGCNLALSAAVLGGSRVQLVGTHTCAPYGIKAITINDIGKVKADIILAPENLKGKIDLPNVIYLNFTTISKYKESVEKLANAFGTQSRAEEVLNDALKYWNLKLYDLSGFPKVWSNLTDWRIIAKKLGGIPTSKSEAEVIISSERVPITVETYYLWKYAPNSVLEPFVYQAFAKALWPAREIKLNPNANAKSYLSKYLGHFNGQFFEKVPMKRHWVTIKDVLGREVRVLVPVKRAAVLYGLEDWVAVGGEDALTKIVALNAWRYKKWRPDWWVAWTEHYPWLEEIPDVGQPGWSFNLEALLEARPDVVVTTPWMFRHMVESGALQTLKAAKIPVVVIDFVPKTPNVKEHLDAVKTSLYDIGILTGHLKRAKELYKFYESRFFTILDKLNNVTQKPKVIVFTTWSTWKVYGAKGHVSIWVDLAKGDNIAAKVIKGASGYINPEYVLEQNPDVIVFVCNNNFPFGQKVVIGYTVNSTKPAIEMLKKLIQRPGWNQLKAVRDKRVYMMHLGLAHGHIFQFVALEYFAKWLHPEMFKNMNPINDLKKFYEIFMPYPLRGVWVVSLAEG</sequence>
<organism evidence="2 3">
    <name type="scientific">Ignicoccus pacificus DSM 13166</name>
    <dbReference type="NCBI Taxonomy" id="940294"/>
    <lineage>
        <taxon>Archaea</taxon>
        <taxon>Thermoproteota</taxon>
        <taxon>Thermoprotei</taxon>
        <taxon>Desulfurococcales</taxon>
        <taxon>Desulfurococcaceae</taxon>
        <taxon>Ignicoccus</taxon>
    </lineage>
</organism>
<dbReference type="SUPFAM" id="SSF53807">
    <property type="entry name" value="Helical backbone' metal receptor"/>
    <property type="match status" value="1"/>
</dbReference>